<dbReference type="InterPro" id="IPR020103">
    <property type="entry name" value="PsdUridine_synth_cat_dom_sf"/>
</dbReference>
<dbReference type="Pfam" id="PF00849">
    <property type="entry name" value="PseudoU_synth_2"/>
    <property type="match status" value="1"/>
</dbReference>
<dbReference type="Gene3D" id="3.30.2350.10">
    <property type="entry name" value="Pseudouridine synthase"/>
    <property type="match status" value="1"/>
</dbReference>
<dbReference type="SUPFAM" id="SSF55174">
    <property type="entry name" value="Alpha-L RNA-binding motif"/>
    <property type="match status" value="1"/>
</dbReference>
<dbReference type="AlphaFoldDB" id="A0A9D9EDQ2"/>
<dbReference type="Proteomes" id="UP000823619">
    <property type="component" value="Unassembled WGS sequence"/>
</dbReference>
<accession>A0A9D9EDQ2</accession>
<dbReference type="GO" id="GO:0000455">
    <property type="term" value="P:enzyme-directed rRNA pseudouridine synthesis"/>
    <property type="evidence" value="ECO:0007669"/>
    <property type="project" value="TreeGrafter"/>
</dbReference>
<reference evidence="5" key="1">
    <citation type="submission" date="2020-10" db="EMBL/GenBank/DDBJ databases">
        <authorList>
            <person name="Gilroy R."/>
        </authorList>
    </citation>
    <scope>NUCLEOTIDE SEQUENCE</scope>
    <source>
        <strain evidence="5">D5-748</strain>
    </source>
</reference>
<keyword evidence="2" id="KW-0413">Isomerase</keyword>
<evidence type="ECO:0000259" key="4">
    <source>
        <dbReference type="Pfam" id="PF00849"/>
    </source>
</evidence>
<comment type="similarity">
    <text evidence="1">Belongs to the pseudouridine synthase RluA family.</text>
</comment>
<dbReference type="InterPro" id="IPR006224">
    <property type="entry name" value="PsdUridine_synth_RluA-like_CS"/>
</dbReference>
<name>A0A9D9EDQ2_9BACT</name>
<gene>
    <name evidence="5" type="ORF">IAC23_02720</name>
</gene>
<evidence type="ECO:0000256" key="3">
    <source>
        <dbReference type="PROSITE-ProRule" id="PRU00182"/>
    </source>
</evidence>
<dbReference type="SUPFAM" id="SSF55120">
    <property type="entry name" value="Pseudouridine synthase"/>
    <property type="match status" value="1"/>
</dbReference>
<organism evidence="5 6">
    <name type="scientific">Candidatus Cryptobacteroides merdavium</name>
    <dbReference type="NCBI Taxonomy" id="2840769"/>
    <lineage>
        <taxon>Bacteria</taxon>
        <taxon>Pseudomonadati</taxon>
        <taxon>Bacteroidota</taxon>
        <taxon>Bacteroidia</taxon>
        <taxon>Bacteroidales</taxon>
        <taxon>Candidatus Cryptobacteroides</taxon>
    </lineage>
</organism>
<dbReference type="EMBL" id="JADIMO010000031">
    <property type="protein sequence ID" value="MBO8444596.1"/>
    <property type="molecule type" value="Genomic_DNA"/>
</dbReference>
<proteinExistence type="inferred from homology"/>
<dbReference type="CDD" id="cd00165">
    <property type="entry name" value="S4"/>
    <property type="match status" value="1"/>
</dbReference>
<keyword evidence="3" id="KW-0694">RNA-binding</keyword>
<feature type="domain" description="Pseudouridine synthase RsuA/RluA-like" evidence="4">
    <location>
        <begin position="103"/>
        <end position="269"/>
    </location>
</feature>
<sequence>MMDRLTAKKTGSPAQAGKGRRFTITHDGMLMDCLMEICHGESRTQIKSYLSNGRIMINERNVTAFDHPLKKGDILVILDRGTRLKKHSGDTETRVRIIYEDEHLIVAEKRHAVLTMSTGKEGEATAYSILMEHVRRQARRTSPGRRRQEARVFIVHRLDRDTSGLVIFAKDEETQARLQDGWNDNILERKYVAVLEGILPEPEGVYTSWLKENPKSFKMTSSPVDNGGKKAVTRYRRLLHEDTDIKPRYSLAEFELETGRKNQIRIHASEMGCPVTGDKKYGAANNPLGRLALHARSIAFRHPWTGKVMRFDTGIPRTFRLMFKD</sequence>
<dbReference type="PANTHER" id="PTHR21600:SF44">
    <property type="entry name" value="RIBOSOMAL LARGE SUBUNIT PSEUDOURIDINE SYNTHASE D"/>
    <property type="match status" value="1"/>
</dbReference>
<dbReference type="CDD" id="cd02869">
    <property type="entry name" value="PseudoU_synth_RluA_like"/>
    <property type="match status" value="1"/>
</dbReference>
<dbReference type="GO" id="GO:0140098">
    <property type="term" value="F:catalytic activity, acting on RNA"/>
    <property type="evidence" value="ECO:0007669"/>
    <property type="project" value="UniProtKB-ARBA"/>
</dbReference>
<dbReference type="GO" id="GO:0009982">
    <property type="term" value="F:pseudouridine synthase activity"/>
    <property type="evidence" value="ECO:0007669"/>
    <property type="project" value="InterPro"/>
</dbReference>
<dbReference type="PROSITE" id="PS50889">
    <property type="entry name" value="S4"/>
    <property type="match status" value="1"/>
</dbReference>
<dbReference type="PROSITE" id="PS01129">
    <property type="entry name" value="PSI_RLU"/>
    <property type="match status" value="1"/>
</dbReference>
<dbReference type="InterPro" id="IPR006145">
    <property type="entry name" value="PsdUridine_synth_RsuA/RluA"/>
</dbReference>
<evidence type="ECO:0000256" key="2">
    <source>
        <dbReference type="ARBA" id="ARBA00023235"/>
    </source>
</evidence>
<evidence type="ECO:0000313" key="6">
    <source>
        <dbReference type="Proteomes" id="UP000823619"/>
    </source>
</evidence>
<comment type="caution">
    <text evidence="5">The sequence shown here is derived from an EMBL/GenBank/DDBJ whole genome shotgun (WGS) entry which is preliminary data.</text>
</comment>
<dbReference type="InterPro" id="IPR050188">
    <property type="entry name" value="RluA_PseudoU_synthase"/>
</dbReference>
<evidence type="ECO:0000313" key="5">
    <source>
        <dbReference type="EMBL" id="MBO8444596.1"/>
    </source>
</evidence>
<evidence type="ECO:0000256" key="1">
    <source>
        <dbReference type="ARBA" id="ARBA00010876"/>
    </source>
</evidence>
<dbReference type="GO" id="GO:0003723">
    <property type="term" value="F:RNA binding"/>
    <property type="evidence" value="ECO:0007669"/>
    <property type="project" value="UniProtKB-KW"/>
</dbReference>
<reference evidence="5" key="2">
    <citation type="journal article" date="2021" name="PeerJ">
        <title>Extensive microbial diversity within the chicken gut microbiome revealed by metagenomics and culture.</title>
        <authorList>
            <person name="Gilroy R."/>
            <person name="Ravi A."/>
            <person name="Getino M."/>
            <person name="Pursley I."/>
            <person name="Horton D.L."/>
            <person name="Alikhan N.F."/>
            <person name="Baker D."/>
            <person name="Gharbi K."/>
            <person name="Hall N."/>
            <person name="Watson M."/>
            <person name="Adriaenssens E.M."/>
            <person name="Foster-Nyarko E."/>
            <person name="Jarju S."/>
            <person name="Secka A."/>
            <person name="Antonio M."/>
            <person name="Oren A."/>
            <person name="Chaudhuri R.R."/>
            <person name="La Ragione R."/>
            <person name="Hildebrand F."/>
            <person name="Pallen M.J."/>
        </authorList>
    </citation>
    <scope>NUCLEOTIDE SEQUENCE</scope>
    <source>
        <strain evidence="5">D5-748</strain>
    </source>
</reference>
<dbReference type="PANTHER" id="PTHR21600">
    <property type="entry name" value="MITOCHONDRIAL RNA PSEUDOURIDINE SYNTHASE"/>
    <property type="match status" value="1"/>
</dbReference>
<protein>
    <submittedName>
        <fullName evidence="5">RluA family pseudouridine synthase</fullName>
    </submittedName>
</protein>